<dbReference type="AlphaFoldDB" id="A0AA36CM05"/>
<dbReference type="PANTHER" id="PTHR13528:SF2">
    <property type="entry name" value="LARGE RIBOSOMAL SUBUNIT PROTEIN BL28M"/>
    <property type="match status" value="1"/>
</dbReference>
<dbReference type="GO" id="GO:0005762">
    <property type="term" value="C:mitochondrial large ribosomal subunit"/>
    <property type="evidence" value="ECO:0007669"/>
    <property type="project" value="TreeGrafter"/>
</dbReference>
<organism evidence="6 7">
    <name type="scientific">Mesorhabditis spiculigera</name>
    <dbReference type="NCBI Taxonomy" id="96644"/>
    <lineage>
        <taxon>Eukaryota</taxon>
        <taxon>Metazoa</taxon>
        <taxon>Ecdysozoa</taxon>
        <taxon>Nematoda</taxon>
        <taxon>Chromadorea</taxon>
        <taxon>Rhabditida</taxon>
        <taxon>Rhabditina</taxon>
        <taxon>Rhabditomorpha</taxon>
        <taxon>Rhabditoidea</taxon>
        <taxon>Rhabditidae</taxon>
        <taxon>Mesorhabditinae</taxon>
        <taxon>Mesorhabditis</taxon>
    </lineage>
</organism>
<dbReference type="Proteomes" id="UP001177023">
    <property type="component" value="Unassembled WGS sequence"/>
</dbReference>
<keyword evidence="7" id="KW-1185">Reference proteome</keyword>
<protein>
    <recommendedName>
        <fullName evidence="4">Large ribosomal subunit protein bL28m</fullName>
    </recommendedName>
    <alternativeName>
        <fullName evidence="5">39S ribosomal protein L28, mitochondrial</fullName>
    </alternativeName>
</protein>
<gene>
    <name evidence="6" type="ORF">MSPICULIGERA_LOCUS9956</name>
</gene>
<dbReference type="GO" id="GO:0003735">
    <property type="term" value="F:structural constituent of ribosome"/>
    <property type="evidence" value="ECO:0007669"/>
    <property type="project" value="InterPro"/>
</dbReference>
<feature type="non-terminal residue" evidence="6">
    <location>
        <position position="329"/>
    </location>
</feature>
<dbReference type="InterPro" id="IPR034704">
    <property type="entry name" value="Ribosomal_bL28/bL31-like_sf"/>
</dbReference>
<sequence length="329" mass="38536">MTERCSRSISKLAPWSTRPRIAPGRMSLAKNVAKVTEALPRAVITWDKAARIRRYEEIWANPKSVVHRLPDHYKKRFWDNVLRDAAPVHYRPPTSRYAWDEKRLVMVEQEDNPIRGIHPPEADAGLWGGEGVVKGYRESRPYTKKKILARHWVPKLWFPELRDVVLYSEILDAHMKIQVTERALRLIDQHFGLDYYLLETPEIDLDSRLANKLKREMLLALAHENYYPDDDERRDYIRQKYAKFRISEEEAKWVGLSLNEAARLQQDLEDAAEAIPLKNTFADELRKSLAGGTDVKADEEQYAPKFEESKFGEKLFGQVMRPLEQRLKK</sequence>
<evidence type="ECO:0000256" key="1">
    <source>
        <dbReference type="ARBA" id="ARBA00008760"/>
    </source>
</evidence>
<comment type="similarity">
    <text evidence="1">Belongs to the bacterial ribosomal protein bL28 family.</text>
</comment>
<dbReference type="EMBL" id="CATQJA010002570">
    <property type="protein sequence ID" value="CAJ0571552.1"/>
    <property type="molecule type" value="Genomic_DNA"/>
</dbReference>
<name>A0AA36CM05_9BILA</name>
<dbReference type="InterPro" id="IPR026569">
    <property type="entry name" value="Ribosomal_bL28"/>
</dbReference>
<comment type="caution">
    <text evidence="6">The sequence shown here is derived from an EMBL/GenBank/DDBJ whole genome shotgun (WGS) entry which is preliminary data.</text>
</comment>
<accession>A0AA36CM05</accession>
<evidence type="ECO:0000256" key="3">
    <source>
        <dbReference type="ARBA" id="ARBA00023274"/>
    </source>
</evidence>
<proteinExistence type="inferred from homology"/>
<dbReference type="PANTHER" id="PTHR13528">
    <property type="entry name" value="39S RIBOSOMAL PROTEIN L28, MITOCHONDRIAL"/>
    <property type="match status" value="1"/>
</dbReference>
<evidence type="ECO:0000313" key="6">
    <source>
        <dbReference type="EMBL" id="CAJ0571552.1"/>
    </source>
</evidence>
<reference evidence="6" key="1">
    <citation type="submission" date="2023-06" db="EMBL/GenBank/DDBJ databases">
        <authorList>
            <person name="Delattre M."/>
        </authorList>
    </citation>
    <scope>NUCLEOTIDE SEQUENCE</scope>
    <source>
        <strain evidence="6">AF72</strain>
    </source>
</reference>
<evidence type="ECO:0000256" key="2">
    <source>
        <dbReference type="ARBA" id="ARBA00022980"/>
    </source>
</evidence>
<evidence type="ECO:0000313" key="7">
    <source>
        <dbReference type="Proteomes" id="UP001177023"/>
    </source>
</evidence>
<keyword evidence="2" id="KW-0689">Ribosomal protein</keyword>
<dbReference type="SUPFAM" id="SSF143800">
    <property type="entry name" value="L28p-like"/>
    <property type="match status" value="1"/>
</dbReference>
<evidence type="ECO:0000256" key="5">
    <source>
        <dbReference type="ARBA" id="ARBA00035538"/>
    </source>
</evidence>
<evidence type="ECO:0000256" key="4">
    <source>
        <dbReference type="ARBA" id="ARBA00035269"/>
    </source>
</evidence>
<keyword evidence="3" id="KW-0687">Ribonucleoprotein</keyword>